<evidence type="ECO:0000313" key="8">
    <source>
        <dbReference type="Proteomes" id="UP000269097"/>
    </source>
</evidence>
<dbReference type="PANTHER" id="PTHR31885:SF6">
    <property type="entry name" value="GH04784P"/>
    <property type="match status" value="1"/>
</dbReference>
<dbReference type="AlphaFoldDB" id="A0A3G3JXX3"/>
<feature type="transmembrane region" description="Helical" evidence="6">
    <location>
        <begin position="189"/>
        <end position="209"/>
    </location>
</feature>
<dbReference type="InterPro" id="IPR012506">
    <property type="entry name" value="TMEM86B-like"/>
</dbReference>
<proteinExistence type="inferred from homology"/>
<comment type="subcellular location">
    <subcellularLocation>
        <location evidence="1">Membrane</location>
        <topology evidence="1">Multi-pass membrane protein</topology>
    </subcellularLocation>
</comment>
<dbReference type="GO" id="GO:0016787">
    <property type="term" value="F:hydrolase activity"/>
    <property type="evidence" value="ECO:0007669"/>
    <property type="project" value="TreeGrafter"/>
</dbReference>
<name>A0A3G3JXX3_9BACL</name>
<dbReference type="EMBL" id="CP033433">
    <property type="protein sequence ID" value="AYQ73012.1"/>
    <property type="molecule type" value="Genomic_DNA"/>
</dbReference>
<keyword evidence="3 6" id="KW-0812">Transmembrane</keyword>
<keyword evidence="4 6" id="KW-1133">Transmembrane helix</keyword>
<evidence type="ECO:0000313" key="7">
    <source>
        <dbReference type="EMBL" id="AYQ73012.1"/>
    </source>
</evidence>
<feature type="transmembrane region" description="Helical" evidence="6">
    <location>
        <begin position="29"/>
        <end position="47"/>
    </location>
</feature>
<feature type="transmembrane region" description="Helical" evidence="6">
    <location>
        <begin position="79"/>
        <end position="99"/>
    </location>
</feature>
<comment type="similarity">
    <text evidence="2">Belongs to the TMEM86 family.</text>
</comment>
<keyword evidence="5 6" id="KW-0472">Membrane</keyword>
<evidence type="ECO:0000256" key="6">
    <source>
        <dbReference type="SAM" id="Phobius"/>
    </source>
</evidence>
<evidence type="ECO:0000256" key="2">
    <source>
        <dbReference type="ARBA" id="ARBA00007375"/>
    </source>
</evidence>
<feature type="transmembrane region" description="Helical" evidence="6">
    <location>
        <begin position="162"/>
        <end position="182"/>
    </location>
</feature>
<feature type="transmembrane region" description="Helical" evidence="6">
    <location>
        <begin position="53"/>
        <end position="72"/>
    </location>
</feature>
<feature type="transmembrane region" description="Helical" evidence="6">
    <location>
        <begin position="105"/>
        <end position="125"/>
    </location>
</feature>
<evidence type="ECO:0000256" key="1">
    <source>
        <dbReference type="ARBA" id="ARBA00004141"/>
    </source>
</evidence>
<protein>
    <submittedName>
        <fullName evidence="7">Lysoplasmalogenase</fullName>
    </submittedName>
</protein>
<evidence type="ECO:0000256" key="5">
    <source>
        <dbReference type="ARBA" id="ARBA00023136"/>
    </source>
</evidence>
<sequence>MGVICENDLLFFHMISIRIGGHCMDRKRLLLTAIIILSGAGYLLAMAEQSMTMRWILKPGTILLIIGLALTLRNTAKAYRNLVIVGLLLSAAGDCFLLLEGSKWFVLGLSSFLLAHLTYIAAFATRWRGLSLYRLLTLIPIALYSAWLLSELHKGIYTGGNTGLWLPVLVYVIVISAMILSAVISGSGVAMAGAVVFFVSDSLLAWNMFVSPIDGAGYAVMVTYYAAQFMIAKSIENHKYSTGAQGLAIL</sequence>
<feature type="transmembrane region" description="Helical" evidence="6">
    <location>
        <begin position="132"/>
        <end position="150"/>
    </location>
</feature>
<evidence type="ECO:0000256" key="3">
    <source>
        <dbReference type="ARBA" id="ARBA00022692"/>
    </source>
</evidence>
<dbReference type="KEGG" id="coh:EAV92_10815"/>
<dbReference type="PANTHER" id="PTHR31885">
    <property type="entry name" value="GH04784P"/>
    <property type="match status" value="1"/>
</dbReference>
<gene>
    <name evidence="7" type="ORF">EAV92_10815</name>
</gene>
<reference evidence="7 8" key="1">
    <citation type="submission" date="2018-10" db="EMBL/GenBank/DDBJ databases">
        <title>Genome Sequence of Cohnella sp.</title>
        <authorList>
            <person name="Srinivasan S."/>
            <person name="Kim M.K."/>
        </authorList>
    </citation>
    <scope>NUCLEOTIDE SEQUENCE [LARGE SCALE GENOMIC DNA]</scope>
    <source>
        <strain evidence="7 8">18JY8-7</strain>
    </source>
</reference>
<organism evidence="7 8">
    <name type="scientific">Cohnella candidum</name>
    <dbReference type="NCBI Taxonomy" id="2674991"/>
    <lineage>
        <taxon>Bacteria</taxon>
        <taxon>Bacillati</taxon>
        <taxon>Bacillota</taxon>
        <taxon>Bacilli</taxon>
        <taxon>Bacillales</taxon>
        <taxon>Paenibacillaceae</taxon>
        <taxon>Cohnella</taxon>
    </lineage>
</organism>
<evidence type="ECO:0000256" key="4">
    <source>
        <dbReference type="ARBA" id="ARBA00022989"/>
    </source>
</evidence>
<keyword evidence="8" id="KW-1185">Reference proteome</keyword>
<dbReference type="Proteomes" id="UP000269097">
    <property type="component" value="Chromosome"/>
</dbReference>
<dbReference type="GO" id="GO:0016020">
    <property type="term" value="C:membrane"/>
    <property type="evidence" value="ECO:0007669"/>
    <property type="project" value="UniProtKB-SubCell"/>
</dbReference>
<accession>A0A3G3JXX3</accession>
<feature type="transmembrane region" description="Helical" evidence="6">
    <location>
        <begin position="215"/>
        <end position="232"/>
    </location>
</feature>
<dbReference type="Pfam" id="PF07947">
    <property type="entry name" value="YhhN"/>
    <property type="match status" value="1"/>
</dbReference>